<evidence type="ECO:0000256" key="8">
    <source>
        <dbReference type="ARBA" id="ARBA00022806"/>
    </source>
</evidence>
<keyword evidence="21" id="KW-1185">Reference proteome</keyword>
<dbReference type="PROSITE" id="PS51192">
    <property type="entry name" value="HELICASE_ATP_BIND_1"/>
    <property type="match status" value="1"/>
</dbReference>
<name>A0A4P7VKA7_9BACT</name>
<dbReference type="GO" id="GO:0043590">
    <property type="term" value="C:bacterial nucleoid"/>
    <property type="evidence" value="ECO:0007669"/>
    <property type="project" value="TreeGrafter"/>
</dbReference>
<dbReference type="PROSITE" id="PS50967">
    <property type="entry name" value="HRDC"/>
    <property type="match status" value="1"/>
</dbReference>
<dbReference type="InterPro" id="IPR001650">
    <property type="entry name" value="Helicase_C-like"/>
</dbReference>
<evidence type="ECO:0000256" key="15">
    <source>
        <dbReference type="ARBA" id="ARBA00034617"/>
    </source>
</evidence>
<evidence type="ECO:0000256" key="1">
    <source>
        <dbReference type="ARBA" id="ARBA00001946"/>
    </source>
</evidence>
<dbReference type="SMART" id="SM00956">
    <property type="entry name" value="RQC"/>
    <property type="match status" value="1"/>
</dbReference>
<keyword evidence="12" id="KW-0233">DNA recombination</keyword>
<dbReference type="PROSITE" id="PS51194">
    <property type="entry name" value="HELICASE_CTER"/>
    <property type="match status" value="1"/>
</dbReference>
<dbReference type="Gene3D" id="3.40.50.300">
    <property type="entry name" value="P-loop containing nucleotide triphosphate hydrolases"/>
    <property type="match status" value="2"/>
</dbReference>
<evidence type="ECO:0000256" key="5">
    <source>
        <dbReference type="ARBA" id="ARBA00022741"/>
    </source>
</evidence>
<evidence type="ECO:0000256" key="10">
    <source>
        <dbReference type="ARBA" id="ARBA00022840"/>
    </source>
</evidence>
<keyword evidence="7 20" id="KW-0378">Hydrolase</keyword>
<keyword evidence="5" id="KW-0547">Nucleotide-binding</keyword>
<evidence type="ECO:0000256" key="12">
    <source>
        <dbReference type="ARBA" id="ARBA00023172"/>
    </source>
</evidence>
<dbReference type="InterPro" id="IPR011545">
    <property type="entry name" value="DEAD/DEAH_box_helicase_dom"/>
</dbReference>
<evidence type="ECO:0000256" key="16">
    <source>
        <dbReference type="NCBIfam" id="TIGR01389"/>
    </source>
</evidence>
<dbReference type="InterPro" id="IPR014001">
    <property type="entry name" value="Helicase_ATP-bd"/>
</dbReference>
<dbReference type="Gene3D" id="1.10.150.80">
    <property type="entry name" value="HRDC domain"/>
    <property type="match status" value="1"/>
</dbReference>
<feature type="domain" description="Helicase ATP-binding" evidence="18">
    <location>
        <begin position="33"/>
        <end position="200"/>
    </location>
</feature>
<dbReference type="InterPro" id="IPR006293">
    <property type="entry name" value="DNA_helicase_ATP-dep_RecQ_bac"/>
</dbReference>
<dbReference type="OrthoDB" id="9763310at2"/>
<evidence type="ECO:0000313" key="21">
    <source>
        <dbReference type="Proteomes" id="UP000297031"/>
    </source>
</evidence>
<dbReference type="EMBL" id="CP039393">
    <property type="protein sequence ID" value="QCD36152.1"/>
    <property type="molecule type" value="Genomic_DNA"/>
</dbReference>
<keyword evidence="10" id="KW-0067">ATP-binding</keyword>
<dbReference type="RefSeq" id="WP_136410687.1">
    <property type="nucleotide sequence ID" value="NZ_CP039393.1"/>
</dbReference>
<evidence type="ECO:0000256" key="9">
    <source>
        <dbReference type="ARBA" id="ARBA00022833"/>
    </source>
</evidence>
<keyword evidence="9" id="KW-0862">Zinc</keyword>
<dbReference type="GO" id="GO:0006260">
    <property type="term" value="P:DNA replication"/>
    <property type="evidence" value="ECO:0007669"/>
    <property type="project" value="InterPro"/>
</dbReference>
<dbReference type="InterPro" id="IPR044876">
    <property type="entry name" value="HRDC_dom_sf"/>
</dbReference>
<dbReference type="Pfam" id="PF09382">
    <property type="entry name" value="RQC"/>
    <property type="match status" value="1"/>
</dbReference>
<dbReference type="Pfam" id="PF00271">
    <property type="entry name" value="Helicase_C"/>
    <property type="match status" value="1"/>
</dbReference>
<feature type="domain" description="HRDC" evidence="17">
    <location>
        <begin position="530"/>
        <end position="607"/>
    </location>
</feature>
<dbReference type="SUPFAM" id="SSF47819">
    <property type="entry name" value="HRDC-like"/>
    <property type="match status" value="1"/>
</dbReference>
<dbReference type="InterPro" id="IPR010997">
    <property type="entry name" value="HRDC-like_sf"/>
</dbReference>
<dbReference type="AlphaFoldDB" id="A0A4P7VKA7"/>
<dbReference type="SMART" id="SM00490">
    <property type="entry name" value="HELICc"/>
    <property type="match status" value="1"/>
</dbReference>
<dbReference type="PANTHER" id="PTHR13710:SF105">
    <property type="entry name" value="ATP-DEPENDENT DNA HELICASE Q1"/>
    <property type="match status" value="1"/>
</dbReference>
<dbReference type="GO" id="GO:0006310">
    <property type="term" value="P:DNA recombination"/>
    <property type="evidence" value="ECO:0007669"/>
    <property type="project" value="UniProtKB-UniRule"/>
</dbReference>
<dbReference type="Pfam" id="PF00570">
    <property type="entry name" value="HRDC"/>
    <property type="match status" value="1"/>
</dbReference>
<dbReference type="Pfam" id="PF00270">
    <property type="entry name" value="DEAD"/>
    <property type="match status" value="1"/>
</dbReference>
<dbReference type="GO" id="GO:0005524">
    <property type="term" value="F:ATP binding"/>
    <property type="evidence" value="ECO:0007669"/>
    <property type="project" value="UniProtKB-KW"/>
</dbReference>
<comment type="similarity">
    <text evidence="3">Belongs to the helicase family. RecQ subfamily.</text>
</comment>
<dbReference type="KEGG" id="mgod:E7746_09820"/>
<organism evidence="20 21">
    <name type="scientific">Muribaculum gordoncarteri</name>
    <dbReference type="NCBI Taxonomy" id="2530390"/>
    <lineage>
        <taxon>Bacteria</taxon>
        <taxon>Pseudomonadati</taxon>
        <taxon>Bacteroidota</taxon>
        <taxon>Bacteroidia</taxon>
        <taxon>Bacteroidales</taxon>
        <taxon>Muribaculaceae</taxon>
        <taxon>Muribaculum</taxon>
    </lineage>
</organism>
<protein>
    <recommendedName>
        <fullName evidence="16">DNA helicase RecQ</fullName>
        <ecNumber evidence="16">5.6.2.4</ecNumber>
    </recommendedName>
</protein>
<dbReference type="GO" id="GO:0005737">
    <property type="term" value="C:cytoplasm"/>
    <property type="evidence" value="ECO:0007669"/>
    <property type="project" value="TreeGrafter"/>
</dbReference>
<dbReference type="InterPro" id="IPR027417">
    <property type="entry name" value="P-loop_NTPase"/>
</dbReference>
<keyword evidence="6" id="KW-0227">DNA damage</keyword>
<evidence type="ECO:0000313" key="20">
    <source>
        <dbReference type="EMBL" id="QCD36152.1"/>
    </source>
</evidence>
<proteinExistence type="inferred from homology"/>
<dbReference type="Pfam" id="PF16124">
    <property type="entry name" value="RecQ_Zn_bind"/>
    <property type="match status" value="1"/>
</dbReference>
<dbReference type="PANTHER" id="PTHR13710">
    <property type="entry name" value="DNA HELICASE RECQ FAMILY MEMBER"/>
    <property type="match status" value="1"/>
</dbReference>
<dbReference type="GO" id="GO:0043138">
    <property type="term" value="F:3'-5' DNA helicase activity"/>
    <property type="evidence" value="ECO:0007669"/>
    <property type="project" value="UniProtKB-EC"/>
</dbReference>
<keyword evidence="11" id="KW-0238">DNA-binding</keyword>
<evidence type="ECO:0000256" key="14">
    <source>
        <dbReference type="ARBA" id="ARBA00023235"/>
    </source>
</evidence>
<evidence type="ECO:0000256" key="11">
    <source>
        <dbReference type="ARBA" id="ARBA00023125"/>
    </source>
</evidence>
<dbReference type="SMART" id="SM00341">
    <property type="entry name" value="HRDC"/>
    <property type="match status" value="1"/>
</dbReference>
<sequence>MKPDNNDIDLKAGALLRRFYGYSSFRDGQLDIIRNAMSRRDTLVLMPTGGGKSICYQIPALLNDGCCIVISPLISLMKDQVTALNANGIPAAAINSSNVEQVNADTMLQASRGRIKLLYMSPERLILEMEHRNFCNWVSLFAIDEAHCISQWGHDFRPEYTALNRIKASYPGIPVMALTATADKITRDDIATQLCLKNPYIHLASFDRPNISLKVLANPGKAKRINTITRMIDRYPDDSGIVYCLSRKGAETINAELAIRGYRSTVYHAGLSSKERDEAQERFINGDVQVVCATVAFGMGIDKSNIRWVVHNNMPRNMESYYQEIGRAGRDGMKAETLLFYSFADIATLQSFIEKSGQPALNTEKLTRMKEYCEATVCRRRVLLSYFNEEYDHDCGNCDVCLDPPVRFDGTRIVQMALSAMSRTNEMIGLTMLIDILRGSARAELIERGYDRIKTYGVGRDLSFSEWNAYLSQMLQLGIIEIAYTESNHLKITPYGRSILKGERTVMLAKFFFDKASSSKKRKSTAQSAVNPAELLFSELKRLRLSIARNEGVAPYIVFSDKTLMEMVRHRPVNMREFIAIEGVGERKAVKYWTPFTSLIKNFRKSS</sequence>
<dbReference type="NCBIfam" id="TIGR01389">
    <property type="entry name" value="recQ"/>
    <property type="match status" value="1"/>
</dbReference>
<keyword evidence="14" id="KW-0413">Isomerase</keyword>
<dbReference type="SMART" id="SM00487">
    <property type="entry name" value="DEXDc"/>
    <property type="match status" value="1"/>
</dbReference>
<evidence type="ECO:0000259" key="17">
    <source>
        <dbReference type="PROSITE" id="PS50967"/>
    </source>
</evidence>
<dbReference type="Proteomes" id="UP000297031">
    <property type="component" value="Chromosome"/>
</dbReference>
<dbReference type="InterPro" id="IPR002121">
    <property type="entry name" value="HRDC_dom"/>
</dbReference>
<evidence type="ECO:0000256" key="6">
    <source>
        <dbReference type="ARBA" id="ARBA00022763"/>
    </source>
</evidence>
<reference evidence="20 21" key="1">
    <citation type="submission" date="2019-02" db="EMBL/GenBank/DDBJ databases">
        <title>Isolation and identification of novel species under the genus Muribaculum.</title>
        <authorList>
            <person name="Miyake S."/>
            <person name="Ding Y."/>
            <person name="Low A."/>
            <person name="Soh M."/>
            <person name="Seedorf H."/>
        </authorList>
    </citation>
    <scope>NUCLEOTIDE SEQUENCE [LARGE SCALE GENOMIC DNA]</scope>
    <source>
        <strain evidence="20 21">TLL-A4</strain>
    </source>
</reference>
<feature type="domain" description="Helicase C-terminal" evidence="19">
    <location>
        <begin position="227"/>
        <end position="372"/>
    </location>
</feature>
<evidence type="ECO:0000256" key="13">
    <source>
        <dbReference type="ARBA" id="ARBA00023204"/>
    </source>
</evidence>
<dbReference type="InterPro" id="IPR036388">
    <property type="entry name" value="WH-like_DNA-bd_sf"/>
</dbReference>
<comment type="cofactor">
    <cofactor evidence="2">
        <name>Zn(2+)</name>
        <dbReference type="ChEBI" id="CHEBI:29105"/>
    </cofactor>
</comment>
<dbReference type="InterPro" id="IPR004589">
    <property type="entry name" value="DNA_helicase_ATP-dep_RecQ"/>
</dbReference>
<dbReference type="EC" id="5.6.2.4" evidence="16"/>
<gene>
    <name evidence="20" type="primary">recQ</name>
    <name evidence="20" type="ORF">E7746_09820</name>
</gene>
<dbReference type="GO" id="GO:0006281">
    <property type="term" value="P:DNA repair"/>
    <property type="evidence" value="ECO:0007669"/>
    <property type="project" value="UniProtKB-KW"/>
</dbReference>
<dbReference type="InterPro" id="IPR032284">
    <property type="entry name" value="RecQ_Zn-bd"/>
</dbReference>
<keyword evidence="8 20" id="KW-0347">Helicase</keyword>
<dbReference type="CDD" id="cd18794">
    <property type="entry name" value="SF2_C_RecQ"/>
    <property type="match status" value="1"/>
</dbReference>
<dbReference type="SUPFAM" id="SSF52540">
    <property type="entry name" value="P-loop containing nucleoside triphosphate hydrolases"/>
    <property type="match status" value="2"/>
</dbReference>
<evidence type="ECO:0000259" key="19">
    <source>
        <dbReference type="PROSITE" id="PS51194"/>
    </source>
</evidence>
<comment type="cofactor">
    <cofactor evidence="1">
        <name>Mg(2+)</name>
        <dbReference type="ChEBI" id="CHEBI:18420"/>
    </cofactor>
</comment>
<dbReference type="NCBIfam" id="TIGR00614">
    <property type="entry name" value="recQ_fam"/>
    <property type="match status" value="1"/>
</dbReference>
<dbReference type="GO" id="GO:0016787">
    <property type="term" value="F:hydrolase activity"/>
    <property type="evidence" value="ECO:0007669"/>
    <property type="project" value="UniProtKB-KW"/>
</dbReference>
<dbReference type="GO" id="GO:0003677">
    <property type="term" value="F:DNA binding"/>
    <property type="evidence" value="ECO:0007669"/>
    <property type="project" value="UniProtKB-KW"/>
</dbReference>
<dbReference type="FunFam" id="3.40.50.300:FF:000296">
    <property type="entry name" value="ATP-dependent DNA helicase RecQ"/>
    <property type="match status" value="1"/>
</dbReference>
<dbReference type="CDD" id="cd17920">
    <property type="entry name" value="DEXHc_RecQ"/>
    <property type="match status" value="1"/>
</dbReference>
<dbReference type="InterPro" id="IPR018982">
    <property type="entry name" value="RQC_domain"/>
</dbReference>
<evidence type="ECO:0000259" key="18">
    <source>
        <dbReference type="PROSITE" id="PS51192"/>
    </source>
</evidence>
<evidence type="ECO:0000256" key="3">
    <source>
        <dbReference type="ARBA" id="ARBA00005446"/>
    </source>
</evidence>
<dbReference type="Gene3D" id="1.10.10.10">
    <property type="entry name" value="Winged helix-like DNA-binding domain superfamily/Winged helix DNA-binding domain"/>
    <property type="match status" value="1"/>
</dbReference>
<dbReference type="GO" id="GO:0009432">
    <property type="term" value="P:SOS response"/>
    <property type="evidence" value="ECO:0007669"/>
    <property type="project" value="UniProtKB-UniRule"/>
</dbReference>
<accession>A0A4P7VKA7</accession>
<evidence type="ECO:0000256" key="7">
    <source>
        <dbReference type="ARBA" id="ARBA00022801"/>
    </source>
</evidence>
<evidence type="ECO:0000256" key="2">
    <source>
        <dbReference type="ARBA" id="ARBA00001947"/>
    </source>
</evidence>
<comment type="catalytic activity">
    <reaction evidence="15">
        <text>Couples ATP hydrolysis with the unwinding of duplex DNA by translocating in the 3'-5' direction.</text>
        <dbReference type="EC" id="5.6.2.4"/>
    </reaction>
</comment>
<keyword evidence="4" id="KW-0479">Metal-binding</keyword>
<dbReference type="GO" id="GO:0046872">
    <property type="term" value="F:metal ion binding"/>
    <property type="evidence" value="ECO:0007669"/>
    <property type="project" value="UniProtKB-KW"/>
</dbReference>
<keyword evidence="13" id="KW-0234">DNA repair</keyword>
<evidence type="ECO:0000256" key="4">
    <source>
        <dbReference type="ARBA" id="ARBA00022723"/>
    </source>
</evidence>
<dbReference type="GO" id="GO:0030894">
    <property type="term" value="C:replisome"/>
    <property type="evidence" value="ECO:0007669"/>
    <property type="project" value="TreeGrafter"/>
</dbReference>
<dbReference type="GO" id="GO:0009378">
    <property type="term" value="F:four-way junction helicase activity"/>
    <property type="evidence" value="ECO:0007669"/>
    <property type="project" value="TreeGrafter"/>
</dbReference>